<sequence>MASAAKVAATTASKFINPFLSKPIVPTFKSTSKLGVVVSAGKMKKAVKVRIAGQEWNRDIRKYFPSSKTYLCADPTSSLVVGDLIRMSSGWRTSKSIRHVVTAIVAPYGTPINERTPIPTESERIAQRIQQRLLKDVRRAEMGKIVAKLRIEAAKEKGYEVPGLEEAMRNVRIMEEREREKGTKGQVQVKGGKEGQVGSARERRRVEREKTEGERKAEKKVMKEARERTT</sequence>
<evidence type="ECO:0000256" key="1">
    <source>
        <dbReference type="ARBA" id="ARBA00010254"/>
    </source>
</evidence>
<comment type="similarity">
    <text evidence="1">Belongs to the universal ribosomal protein uS17 family.</text>
</comment>
<keyword evidence="3" id="KW-0687">Ribonucleoprotein</keyword>
<protein>
    <recommendedName>
        <fullName evidence="7">Nucleic acid-binding protein</fullName>
    </recommendedName>
</protein>
<dbReference type="GO" id="GO:0003735">
    <property type="term" value="F:structural constituent of ribosome"/>
    <property type="evidence" value="ECO:0007669"/>
    <property type="project" value="InterPro"/>
</dbReference>
<evidence type="ECO:0000313" key="5">
    <source>
        <dbReference type="EMBL" id="ORY11795.1"/>
    </source>
</evidence>
<dbReference type="EMBL" id="MCFA01000057">
    <property type="protein sequence ID" value="ORY11795.1"/>
    <property type="molecule type" value="Genomic_DNA"/>
</dbReference>
<keyword evidence="2" id="KW-0689">Ribosomal protein</keyword>
<dbReference type="STRING" id="1231657.A0A1Y1ZPQ3"/>
<dbReference type="Proteomes" id="UP000193144">
    <property type="component" value="Unassembled WGS sequence"/>
</dbReference>
<evidence type="ECO:0000256" key="3">
    <source>
        <dbReference type="ARBA" id="ARBA00023274"/>
    </source>
</evidence>
<feature type="region of interest" description="Disordered" evidence="4">
    <location>
        <begin position="175"/>
        <end position="230"/>
    </location>
</feature>
<evidence type="ECO:0000256" key="2">
    <source>
        <dbReference type="ARBA" id="ARBA00022980"/>
    </source>
</evidence>
<dbReference type="InterPro" id="IPR000266">
    <property type="entry name" value="Ribosomal_uS17"/>
</dbReference>
<proteinExistence type="inferred from homology"/>
<dbReference type="SUPFAM" id="SSF50249">
    <property type="entry name" value="Nucleic acid-binding proteins"/>
    <property type="match status" value="1"/>
</dbReference>
<dbReference type="OrthoDB" id="274752at2759"/>
<reference evidence="5 6" key="1">
    <citation type="submission" date="2016-07" db="EMBL/GenBank/DDBJ databases">
        <title>Pervasive Adenine N6-methylation of Active Genes in Fungi.</title>
        <authorList>
            <consortium name="DOE Joint Genome Institute"/>
            <person name="Mondo S.J."/>
            <person name="Dannebaum R.O."/>
            <person name="Kuo R.C."/>
            <person name="Labutti K."/>
            <person name="Haridas S."/>
            <person name="Kuo A."/>
            <person name="Salamov A."/>
            <person name="Ahrendt S.R."/>
            <person name="Lipzen A."/>
            <person name="Sullivan W."/>
            <person name="Andreopoulos W.B."/>
            <person name="Clum A."/>
            <person name="Lindquist E."/>
            <person name="Daum C."/>
            <person name="Ramamoorthy G.K."/>
            <person name="Gryganskyi A."/>
            <person name="Culley D."/>
            <person name="Magnuson J.K."/>
            <person name="James T.Y."/>
            <person name="O'Malley M.A."/>
            <person name="Stajich J.E."/>
            <person name="Spatafora J.W."/>
            <person name="Visel A."/>
            <person name="Grigoriev I.V."/>
        </authorList>
    </citation>
    <scope>NUCLEOTIDE SEQUENCE [LARGE SCALE GENOMIC DNA]</scope>
    <source>
        <strain evidence="5 6">CBS 115471</strain>
    </source>
</reference>
<dbReference type="Pfam" id="PF00366">
    <property type="entry name" value="Ribosomal_S17"/>
    <property type="match status" value="1"/>
</dbReference>
<feature type="compositionally biased region" description="Basic and acidic residues" evidence="4">
    <location>
        <begin position="200"/>
        <end position="230"/>
    </location>
</feature>
<evidence type="ECO:0000313" key="6">
    <source>
        <dbReference type="Proteomes" id="UP000193144"/>
    </source>
</evidence>
<keyword evidence="6" id="KW-1185">Reference proteome</keyword>
<gene>
    <name evidence="5" type="ORF">BCR34DRAFT_483536</name>
</gene>
<accession>A0A1Y1ZPQ3</accession>
<evidence type="ECO:0000256" key="4">
    <source>
        <dbReference type="SAM" id="MobiDB-lite"/>
    </source>
</evidence>
<dbReference type="GO" id="GO:1990904">
    <property type="term" value="C:ribonucleoprotein complex"/>
    <property type="evidence" value="ECO:0007669"/>
    <property type="project" value="UniProtKB-KW"/>
</dbReference>
<dbReference type="InterPro" id="IPR012340">
    <property type="entry name" value="NA-bd_OB-fold"/>
</dbReference>
<dbReference type="GO" id="GO:0006412">
    <property type="term" value="P:translation"/>
    <property type="evidence" value="ECO:0007669"/>
    <property type="project" value="InterPro"/>
</dbReference>
<comment type="caution">
    <text evidence="5">The sequence shown here is derived from an EMBL/GenBank/DDBJ whole genome shotgun (WGS) entry which is preliminary data.</text>
</comment>
<organism evidence="5 6">
    <name type="scientific">Clohesyomyces aquaticus</name>
    <dbReference type="NCBI Taxonomy" id="1231657"/>
    <lineage>
        <taxon>Eukaryota</taxon>
        <taxon>Fungi</taxon>
        <taxon>Dikarya</taxon>
        <taxon>Ascomycota</taxon>
        <taxon>Pezizomycotina</taxon>
        <taxon>Dothideomycetes</taxon>
        <taxon>Pleosporomycetidae</taxon>
        <taxon>Pleosporales</taxon>
        <taxon>Lindgomycetaceae</taxon>
        <taxon>Clohesyomyces</taxon>
    </lineage>
</organism>
<dbReference type="GO" id="GO:0005840">
    <property type="term" value="C:ribosome"/>
    <property type="evidence" value="ECO:0007669"/>
    <property type="project" value="UniProtKB-KW"/>
</dbReference>
<name>A0A1Y1ZPQ3_9PLEO</name>
<dbReference type="AlphaFoldDB" id="A0A1Y1ZPQ3"/>
<dbReference type="Gene3D" id="2.40.50.140">
    <property type="entry name" value="Nucleic acid-binding proteins"/>
    <property type="match status" value="1"/>
</dbReference>
<evidence type="ECO:0008006" key="7">
    <source>
        <dbReference type="Google" id="ProtNLM"/>
    </source>
</evidence>